<evidence type="ECO:0000313" key="4">
    <source>
        <dbReference type="Proteomes" id="UP001056012"/>
    </source>
</evidence>
<evidence type="ECO:0000256" key="1">
    <source>
        <dbReference type="ARBA" id="ARBA00038376"/>
    </source>
</evidence>
<comment type="similarity">
    <text evidence="1">Belongs to the avfA family.</text>
</comment>
<feature type="domain" description="NAD(P)-binding" evidence="2">
    <location>
        <begin position="10"/>
        <end position="213"/>
    </location>
</feature>
<proteinExistence type="inferred from homology"/>
<gene>
    <name evidence="3" type="ORF">yc1106_05268</name>
</gene>
<dbReference type="InterPro" id="IPR036291">
    <property type="entry name" value="NAD(P)-bd_dom_sf"/>
</dbReference>
<dbReference type="SUPFAM" id="SSF51735">
    <property type="entry name" value="NAD(P)-binding Rossmann-fold domains"/>
    <property type="match status" value="1"/>
</dbReference>
<sequence length="233" mass="25322">MSGNSILVFGATGPAGICLLRELLYRKHQTIAFVRSPSKIPQDLVSNSFLELVKGDITDKTALSKAVASSKAIISLLGPNTRTVPNSNIYANFYEIVLGLMRAHGVSRILAMGTISSYTPDDRFSVMRGMVVNMLRVVANSSYRSTLAIGDKFQAVGGEIEWTVFRIFTVVGESDEAAWKASRDAKVFAGYVGHPGSGTSIKRGTLARWLVDGVEQGMGEWVRALPLVTEYKE</sequence>
<dbReference type="VEuPathDB" id="FungiDB:yc1106_05268"/>
<dbReference type="GO" id="GO:0016646">
    <property type="term" value="F:oxidoreductase activity, acting on the CH-NH group of donors, NAD or NADP as acceptor"/>
    <property type="evidence" value="ECO:0007669"/>
    <property type="project" value="TreeGrafter"/>
</dbReference>
<dbReference type="PANTHER" id="PTHR43355">
    <property type="entry name" value="FLAVIN REDUCTASE (NADPH)"/>
    <property type="match status" value="1"/>
</dbReference>
<dbReference type="EMBL" id="CP089276">
    <property type="protein sequence ID" value="USP77994.1"/>
    <property type="molecule type" value="Genomic_DNA"/>
</dbReference>
<reference evidence="3" key="1">
    <citation type="submission" date="2021-12" db="EMBL/GenBank/DDBJ databases">
        <title>Curvularia clavata genome.</title>
        <authorList>
            <person name="Cao Y."/>
        </authorList>
    </citation>
    <scope>NUCLEOTIDE SEQUENCE</scope>
    <source>
        <strain evidence="3">Yc1106</strain>
    </source>
</reference>
<accession>A0A9Q9DTP6</accession>
<dbReference type="InterPro" id="IPR016040">
    <property type="entry name" value="NAD(P)-bd_dom"/>
</dbReference>
<dbReference type="PANTHER" id="PTHR43355:SF2">
    <property type="entry name" value="FLAVIN REDUCTASE (NADPH)"/>
    <property type="match status" value="1"/>
</dbReference>
<dbReference type="InterPro" id="IPR051606">
    <property type="entry name" value="Polyketide_Oxido-like"/>
</dbReference>
<dbReference type="Gene3D" id="3.40.50.720">
    <property type="entry name" value="NAD(P)-binding Rossmann-like Domain"/>
    <property type="match status" value="1"/>
</dbReference>
<evidence type="ECO:0000313" key="3">
    <source>
        <dbReference type="EMBL" id="USP77994.1"/>
    </source>
</evidence>
<protein>
    <recommendedName>
        <fullName evidence="2">NAD(P)-binding domain-containing protein</fullName>
    </recommendedName>
</protein>
<keyword evidence="4" id="KW-1185">Reference proteome</keyword>
<evidence type="ECO:0000259" key="2">
    <source>
        <dbReference type="Pfam" id="PF13460"/>
    </source>
</evidence>
<dbReference type="OrthoDB" id="10254221at2759"/>
<organism evidence="3 4">
    <name type="scientific">Curvularia clavata</name>
    <dbReference type="NCBI Taxonomy" id="95742"/>
    <lineage>
        <taxon>Eukaryota</taxon>
        <taxon>Fungi</taxon>
        <taxon>Dikarya</taxon>
        <taxon>Ascomycota</taxon>
        <taxon>Pezizomycotina</taxon>
        <taxon>Dothideomycetes</taxon>
        <taxon>Pleosporomycetidae</taxon>
        <taxon>Pleosporales</taxon>
        <taxon>Pleosporineae</taxon>
        <taxon>Pleosporaceae</taxon>
        <taxon>Curvularia</taxon>
    </lineage>
</organism>
<name>A0A9Q9DTP6_CURCL</name>
<dbReference type="AlphaFoldDB" id="A0A9Q9DTP6"/>
<dbReference type="Proteomes" id="UP001056012">
    <property type="component" value="Chromosome 3"/>
</dbReference>
<dbReference type="Pfam" id="PF13460">
    <property type="entry name" value="NAD_binding_10"/>
    <property type="match status" value="1"/>
</dbReference>